<name>A0A2T7P6C7_POMCA</name>
<dbReference type="STRING" id="400727.A0A2T7P6C7"/>
<evidence type="ECO:0000313" key="7">
    <source>
        <dbReference type="Proteomes" id="UP000245119"/>
    </source>
</evidence>
<dbReference type="GO" id="GO:1990904">
    <property type="term" value="C:ribonucleoprotein complex"/>
    <property type="evidence" value="ECO:0007669"/>
    <property type="project" value="TreeGrafter"/>
</dbReference>
<dbReference type="GO" id="GO:0097255">
    <property type="term" value="C:R2TP complex"/>
    <property type="evidence" value="ECO:0007669"/>
    <property type="project" value="TreeGrafter"/>
</dbReference>
<keyword evidence="7" id="KW-1185">Reference proteome</keyword>
<comment type="similarity">
    <text evidence="1">Belongs to the PIH1 family.</text>
</comment>
<dbReference type="GO" id="GO:0000492">
    <property type="term" value="P:box C/D snoRNP assembly"/>
    <property type="evidence" value="ECO:0007669"/>
    <property type="project" value="TreeGrafter"/>
</dbReference>
<dbReference type="GO" id="GO:0006364">
    <property type="term" value="P:rRNA processing"/>
    <property type="evidence" value="ECO:0007669"/>
    <property type="project" value="TreeGrafter"/>
</dbReference>
<evidence type="ECO:0000259" key="4">
    <source>
        <dbReference type="Pfam" id="PF08190"/>
    </source>
</evidence>
<dbReference type="Pfam" id="PF18201">
    <property type="entry name" value="PIH1_CS"/>
    <property type="match status" value="1"/>
</dbReference>
<dbReference type="OrthoDB" id="5135119at2759"/>
<accession>A0A2T7P6C7</accession>
<dbReference type="InterPro" id="IPR050734">
    <property type="entry name" value="PIH1/Kintoun_subfamily"/>
</dbReference>
<dbReference type="EMBL" id="PZQS01000006">
    <property type="protein sequence ID" value="PVD28984.1"/>
    <property type="molecule type" value="Genomic_DNA"/>
</dbReference>
<gene>
    <name evidence="6" type="ORF">C0Q70_11581</name>
</gene>
<reference evidence="6 7" key="1">
    <citation type="submission" date="2018-04" db="EMBL/GenBank/DDBJ databases">
        <title>The genome of golden apple snail Pomacea canaliculata provides insight into stress tolerance and invasive adaptation.</title>
        <authorList>
            <person name="Liu C."/>
            <person name="Liu B."/>
            <person name="Ren Y."/>
            <person name="Zhang Y."/>
            <person name="Wang H."/>
            <person name="Li S."/>
            <person name="Jiang F."/>
            <person name="Yin L."/>
            <person name="Zhang G."/>
            <person name="Qian W."/>
            <person name="Fan W."/>
        </authorList>
    </citation>
    <scope>NUCLEOTIDE SEQUENCE [LARGE SCALE GENOMIC DNA]</scope>
    <source>
        <strain evidence="6">SZHN2017</strain>
        <tissue evidence="6">Muscle</tissue>
    </source>
</reference>
<evidence type="ECO:0000256" key="1">
    <source>
        <dbReference type="ARBA" id="ARBA00008511"/>
    </source>
</evidence>
<dbReference type="PANTHER" id="PTHR22997:SF0">
    <property type="entry name" value="PIH1 DOMAIN-CONTAINING PROTEIN 1"/>
    <property type="match status" value="1"/>
</dbReference>
<dbReference type="InterPro" id="IPR041442">
    <property type="entry name" value="PIH1D1/2/3_CS-like"/>
</dbReference>
<dbReference type="PANTHER" id="PTHR22997">
    <property type="entry name" value="PIH1 DOMAIN-CONTAINING PROTEIN 1"/>
    <property type="match status" value="1"/>
</dbReference>
<dbReference type="Pfam" id="PF08190">
    <property type="entry name" value="PIH1"/>
    <property type="match status" value="1"/>
</dbReference>
<organism evidence="6 7">
    <name type="scientific">Pomacea canaliculata</name>
    <name type="common">Golden apple snail</name>
    <dbReference type="NCBI Taxonomy" id="400727"/>
    <lineage>
        <taxon>Eukaryota</taxon>
        <taxon>Metazoa</taxon>
        <taxon>Spiralia</taxon>
        <taxon>Lophotrochozoa</taxon>
        <taxon>Mollusca</taxon>
        <taxon>Gastropoda</taxon>
        <taxon>Caenogastropoda</taxon>
        <taxon>Architaenioglossa</taxon>
        <taxon>Ampullarioidea</taxon>
        <taxon>Ampullariidae</taxon>
        <taxon>Pomacea</taxon>
    </lineage>
</organism>
<feature type="domain" description="PIH1 N-terminal" evidence="4">
    <location>
        <begin position="53"/>
        <end position="190"/>
    </location>
</feature>
<proteinExistence type="inferred from homology"/>
<dbReference type="Proteomes" id="UP000245119">
    <property type="component" value="Linkage Group LG6"/>
</dbReference>
<sequence length="295" mass="33234">MDSSLTNLDSPEAQAILGKLLLESGGDHSQYGRGEPTEKEFLSGGVPCTKFVPLPGFCVKLKTSRNEKVFMNICQSENVPPAKDLTDDELLEILKGDDLTKFRVPMSIGEPHAEIDKAGVGCTVYDVVVHPAFLQKIQSSELFRTFFLTITSEGIEEKFKTELKRDWIILKNRKCVGYLQEQIVRLKSKPLIVDMDEGLKPFCLFRAPEPKFSIVQEPAEGYPEYLVAEIHLPLVKTAQTLTLDVGEDRILLETRSNVYHLDIYLPYNIVQEDAGAQFDRCTKILTLTMPVQPNR</sequence>
<dbReference type="InterPro" id="IPR012981">
    <property type="entry name" value="PIH1_N"/>
</dbReference>
<evidence type="ECO:0000256" key="2">
    <source>
        <dbReference type="ARBA" id="ARBA00040540"/>
    </source>
</evidence>
<dbReference type="GO" id="GO:0005737">
    <property type="term" value="C:cytoplasm"/>
    <property type="evidence" value="ECO:0007669"/>
    <property type="project" value="TreeGrafter"/>
</dbReference>
<dbReference type="AlphaFoldDB" id="A0A2T7P6C7"/>
<evidence type="ECO:0000313" key="6">
    <source>
        <dbReference type="EMBL" id="PVD28984.1"/>
    </source>
</evidence>
<evidence type="ECO:0000256" key="3">
    <source>
        <dbReference type="ARBA" id="ARBA00046233"/>
    </source>
</evidence>
<comment type="caution">
    <text evidence="6">The sequence shown here is derived from an EMBL/GenBank/DDBJ whole genome shotgun (WGS) entry which is preliminary data.</text>
</comment>
<comment type="function">
    <text evidence="3">Involved in the assembly of C/D box small nucleolar ribonucleoprotein (snoRNP) particles. Recruits the SWI/SNF complex to the core promoter of rRNA genes and enhances pre-rRNA transcription. Mediates interaction of TELO2 with the R2TP complex which is necessary for the stability of MTOR and SMG1. Positively regulates the assembly and activity of the mTORC1 complex.</text>
</comment>
<feature type="domain" description="PIH1D1/2/3 CS-like" evidence="5">
    <location>
        <begin position="220"/>
        <end position="292"/>
    </location>
</feature>
<protein>
    <recommendedName>
        <fullName evidence="2">PIH1 domain-containing protein 1</fullName>
    </recommendedName>
</protein>
<evidence type="ECO:0000259" key="5">
    <source>
        <dbReference type="Pfam" id="PF18201"/>
    </source>
</evidence>